<accession>A0ABS2HHQ1</accession>
<dbReference type="RefSeq" id="WP_205158143.1">
    <property type="nucleotide sequence ID" value="NZ_JAFEUM010000003.1"/>
</dbReference>
<evidence type="ECO:0000313" key="2">
    <source>
        <dbReference type="Proteomes" id="UP000809621"/>
    </source>
</evidence>
<name>A0ABS2HHQ1_9VIBR</name>
<protein>
    <submittedName>
        <fullName evidence="1">Uncharacterized protein</fullName>
    </submittedName>
</protein>
<evidence type="ECO:0000313" key="1">
    <source>
        <dbReference type="EMBL" id="MBM7036564.1"/>
    </source>
</evidence>
<gene>
    <name evidence="1" type="ORF">JQC93_09110</name>
</gene>
<comment type="caution">
    <text evidence="1">The sequence shown here is derived from an EMBL/GenBank/DDBJ whole genome shotgun (WGS) entry which is preliminary data.</text>
</comment>
<dbReference type="Proteomes" id="UP000809621">
    <property type="component" value="Unassembled WGS sequence"/>
</dbReference>
<organism evidence="1 2">
    <name type="scientific">Vibrio ulleungensis</name>
    <dbReference type="NCBI Taxonomy" id="2807619"/>
    <lineage>
        <taxon>Bacteria</taxon>
        <taxon>Pseudomonadati</taxon>
        <taxon>Pseudomonadota</taxon>
        <taxon>Gammaproteobacteria</taxon>
        <taxon>Vibrionales</taxon>
        <taxon>Vibrionaceae</taxon>
        <taxon>Vibrio</taxon>
    </lineage>
</organism>
<proteinExistence type="predicted"/>
<reference evidence="1 2" key="1">
    <citation type="submission" date="2021-02" db="EMBL/GenBank/DDBJ databases">
        <authorList>
            <person name="Park J.-S."/>
        </authorList>
    </citation>
    <scope>NUCLEOTIDE SEQUENCE [LARGE SCALE GENOMIC DNA]</scope>
    <source>
        <strain evidence="1 2">188UL20-2</strain>
    </source>
</reference>
<dbReference type="EMBL" id="JAFEUM010000003">
    <property type="protein sequence ID" value="MBM7036564.1"/>
    <property type="molecule type" value="Genomic_DNA"/>
</dbReference>
<sequence>MKPVYFGPLEIAIALPKYSDPEVNLGAGLPGDSPIGGKSIFGASLDQKVKLVVFSYVEKTEYQEVTISKTRNVYYEDMDIDGDGEVESLPIGKETKVNTITLEVSKYNEWVDRSTEEIEVSYPLPGR</sequence>
<keyword evidence="2" id="KW-1185">Reference proteome</keyword>